<dbReference type="InterPro" id="IPR029480">
    <property type="entry name" value="Transpos_assoc"/>
</dbReference>
<feature type="domain" description="Transposase-associated" evidence="3">
    <location>
        <begin position="2"/>
        <end position="70"/>
    </location>
</feature>
<dbReference type="InterPro" id="IPR025452">
    <property type="entry name" value="DUF4218"/>
</dbReference>
<protein>
    <recommendedName>
        <fullName evidence="6">Transposable element protein</fullName>
    </recommendedName>
</protein>
<reference evidence="4 5" key="1">
    <citation type="journal article" date="2022" name="G3 (Bethesda)">
        <title>Whole-genome sequence and methylome profiling of the almond [Prunus dulcis (Mill.) D.A. Webb] cultivar 'Nonpareil'.</title>
        <authorList>
            <person name="D'Amico-Willman K.M."/>
            <person name="Ouma W.Z."/>
            <person name="Meulia T."/>
            <person name="Sideli G.M."/>
            <person name="Gradziel T.M."/>
            <person name="Fresnedo-Ramirez J."/>
        </authorList>
    </citation>
    <scope>NUCLEOTIDE SEQUENCE [LARGE SCALE GENOMIC DNA]</scope>
    <source>
        <strain evidence="4">Clone GOH B32 T37-40</strain>
    </source>
</reference>
<name>A0AAD4V0Y2_PRUDU</name>
<dbReference type="EMBL" id="JAJFAZ020000007">
    <property type="protein sequence ID" value="KAI5316293.1"/>
    <property type="molecule type" value="Genomic_DNA"/>
</dbReference>
<dbReference type="Proteomes" id="UP001054821">
    <property type="component" value="Chromosome 7"/>
</dbReference>
<dbReference type="PANTHER" id="PTHR48258">
    <property type="entry name" value="DUF4218 DOMAIN-CONTAINING PROTEIN-RELATED"/>
    <property type="match status" value="1"/>
</dbReference>
<proteinExistence type="predicted"/>
<dbReference type="Pfam" id="PF13963">
    <property type="entry name" value="Transpos_assoc"/>
    <property type="match status" value="1"/>
</dbReference>
<gene>
    <name evidence="4" type="ORF">L3X38_036000</name>
</gene>
<evidence type="ECO:0000259" key="3">
    <source>
        <dbReference type="Pfam" id="PF13963"/>
    </source>
</evidence>
<evidence type="ECO:0000313" key="4">
    <source>
        <dbReference type="EMBL" id="KAI5316293.1"/>
    </source>
</evidence>
<keyword evidence="5" id="KW-1185">Reference proteome</keyword>
<sequence length="830" mass="94959">MHADRRSKAYELGVEGFLNFAVENLGNTTHIPCPCVKCGNIRLFGVGIMRDHLYFNGIDQSYKIWTWHGEPWEWTTNASRNVEEDEQSRFSFVYEEVGMDDNDLGDIGFDPYEFANVIGDGDQPLCLGSSKYMILSALVKLYNLKAKYGMSDVCFTELLILQGDLRPEGNILPSSLYEAKKTLFALGVEERQRLILKEGVPAKVVWYFPPISRFKRMFQSHKTAKSLTWHVARKSVDGQMSHPMDSPSWKLVDDKWPEFGKEPKNLRLALSYDGFNLRSSLSSRYSCWPVILVTYNLPPWLCMKWKFMMLTLLISGPKQPENDIDVYLEPLIDDLKSKSMCDKIRGVDDRPSHKLKNGYKICYIGHRKWLPINHPYRRQRAAFNGKPEYGTPPEPLNGEEVLHIVEDINYIWGSKKGGTIGENDGDRVCWKKKSKFFDLKYWKYLHMRHVLDVMHIEKNVCDSIIGTLLEIPGKNKDGIAARLDLLNMGVKTDLQPEYGQRHSRLLGLKSHDCHTLMQQLLPMAICSILEKPARYMKVLKGYAQNCTRPEGCIAERYIAEEAVEFCTEHLSDVSTVGVPSSQKMGVSKPLSGCTVSLVDHDLLNQAHLYVLDNTEEVLPYIKGHMIHIKTTYTKFRKRTKWLQDKHNNTFIQWLHFKVQSELNGEKHNGVSENLRWLAAGPSWAVPSYRSYLINGVKFNTKAQDYVRTIQNSGVYLLAHTMQDNTSGLVVDELGFTLVDLSKIGYRNDQFVMTSQVKQVFYVDDPIHRGWSVVLSMPNREYNDVIGDAVRGDIGIECEPFTRGIPNIDTFDDLVGFGHCKSKFKTAGLKL</sequence>
<comment type="caution">
    <text evidence="4">The sequence shown here is derived from an EMBL/GenBank/DDBJ whole genome shotgun (WGS) entry which is preliminary data.</text>
</comment>
<dbReference type="Pfam" id="PF13960">
    <property type="entry name" value="DUF4218"/>
    <property type="match status" value="1"/>
</dbReference>
<accession>A0AAD4V0Y2</accession>
<feature type="domain" description="DUF4216" evidence="1">
    <location>
        <begin position="724"/>
        <end position="773"/>
    </location>
</feature>
<evidence type="ECO:0000259" key="2">
    <source>
        <dbReference type="Pfam" id="PF13960"/>
    </source>
</evidence>
<dbReference type="InterPro" id="IPR004242">
    <property type="entry name" value="Transposase_21"/>
</dbReference>
<dbReference type="Pfam" id="PF13952">
    <property type="entry name" value="DUF4216"/>
    <property type="match status" value="1"/>
</dbReference>
<dbReference type="AlphaFoldDB" id="A0AAD4V0Y2"/>
<dbReference type="InterPro" id="IPR025312">
    <property type="entry name" value="DUF4216"/>
</dbReference>
<evidence type="ECO:0000259" key="1">
    <source>
        <dbReference type="Pfam" id="PF13952"/>
    </source>
</evidence>
<evidence type="ECO:0008006" key="6">
    <source>
        <dbReference type="Google" id="ProtNLM"/>
    </source>
</evidence>
<dbReference type="Pfam" id="PF02992">
    <property type="entry name" value="Transposase_21"/>
    <property type="match status" value="2"/>
</dbReference>
<evidence type="ECO:0000313" key="5">
    <source>
        <dbReference type="Proteomes" id="UP001054821"/>
    </source>
</evidence>
<feature type="domain" description="DUF4218" evidence="2">
    <location>
        <begin position="534"/>
        <end position="576"/>
    </location>
</feature>
<organism evidence="4 5">
    <name type="scientific">Prunus dulcis</name>
    <name type="common">Almond</name>
    <name type="synonym">Amygdalus dulcis</name>
    <dbReference type="NCBI Taxonomy" id="3755"/>
    <lineage>
        <taxon>Eukaryota</taxon>
        <taxon>Viridiplantae</taxon>
        <taxon>Streptophyta</taxon>
        <taxon>Embryophyta</taxon>
        <taxon>Tracheophyta</taxon>
        <taxon>Spermatophyta</taxon>
        <taxon>Magnoliopsida</taxon>
        <taxon>eudicotyledons</taxon>
        <taxon>Gunneridae</taxon>
        <taxon>Pentapetalae</taxon>
        <taxon>rosids</taxon>
        <taxon>fabids</taxon>
        <taxon>Rosales</taxon>
        <taxon>Rosaceae</taxon>
        <taxon>Amygdaloideae</taxon>
        <taxon>Amygdaleae</taxon>
        <taxon>Prunus</taxon>
    </lineage>
</organism>